<comment type="caution">
    <text evidence="1">The sequence shown here is derived from an EMBL/GenBank/DDBJ whole genome shotgun (WGS) entry which is preliminary data.</text>
</comment>
<sequence>MVADIDPPAFPVSVNVAAAVVNDKHTDVAVLGFSNCVVILLTQLQSIGSLIQAVASRMADSTGPMEAEHIASKLSGIADLPVDLKFLLGNPSATTTASSLYQILAIELAQRKRHVSPNDARPIIVGVALDIPR</sequence>
<evidence type="ECO:0000313" key="2">
    <source>
        <dbReference type="Proteomes" id="UP001140094"/>
    </source>
</evidence>
<dbReference type="InterPro" id="IPR053720">
    <property type="entry name" value="Psm_Assembly_Chaperone"/>
</dbReference>
<feature type="non-terminal residue" evidence="1">
    <location>
        <position position="133"/>
    </location>
</feature>
<organism evidence="1 2">
    <name type="scientific">Coemansia guatemalensis</name>
    <dbReference type="NCBI Taxonomy" id="2761395"/>
    <lineage>
        <taxon>Eukaryota</taxon>
        <taxon>Fungi</taxon>
        <taxon>Fungi incertae sedis</taxon>
        <taxon>Zoopagomycota</taxon>
        <taxon>Kickxellomycotina</taxon>
        <taxon>Kickxellomycetes</taxon>
        <taxon>Kickxellales</taxon>
        <taxon>Kickxellaceae</taxon>
        <taxon>Coemansia</taxon>
    </lineage>
</organism>
<gene>
    <name evidence="1" type="ORF">H4R20_005768</name>
</gene>
<protein>
    <submittedName>
        <fullName evidence="1">Uncharacterized protein</fullName>
    </submittedName>
</protein>
<accession>A0A9W8LQU3</accession>
<name>A0A9W8LQU3_9FUNG</name>
<dbReference type="Gene3D" id="3.30.230.90">
    <property type="match status" value="1"/>
</dbReference>
<keyword evidence="2" id="KW-1185">Reference proteome</keyword>
<reference evidence="1" key="1">
    <citation type="submission" date="2022-07" db="EMBL/GenBank/DDBJ databases">
        <title>Phylogenomic reconstructions and comparative analyses of Kickxellomycotina fungi.</title>
        <authorList>
            <person name="Reynolds N.K."/>
            <person name="Stajich J.E."/>
            <person name="Barry K."/>
            <person name="Grigoriev I.V."/>
            <person name="Crous P."/>
            <person name="Smith M.E."/>
        </authorList>
    </citation>
    <scope>NUCLEOTIDE SEQUENCE</scope>
    <source>
        <strain evidence="1">NRRL 1565</strain>
    </source>
</reference>
<evidence type="ECO:0000313" key="1">
    <source>
        <dbReference type="EMBL" id="KAJ2795760.1"/>
    </source>
</evidence>
<proteinExistence type="predicted"/>
<dbReference type="EMBL" id="JANBUO010002092">
    <property type="protein sequence ID" value="KAJ2795760.1"/>
    <property type="molecule type" value="Genomic_DNA"/>
</dbReference>
<dbReference type="AlphaFoldDB" id="A0A9W8LQU3"/>
<dbReference type="OrthoDB" id="5593278at2759"/>
<dbReference type="Proteomes" id="UP001140094">
    <property type="component" value="Unassembled WGS sequence"/>
</dbReference>